<evidence type="ECO:0000259" key="4">
    <source>
        <dbReference type="PROSITE" id="PS51755"/>
    </source>
</evidence>
<evidence type="ECO:0000256" key="3">
    <source>
        <dbReference type="SAM" id="MobiDB-lite"/>
    </source>
</evidence>
<dbReference type="PROSITE" id="PS51755">
    <property type="entry name" value="OMPR_PHOB"/>
    <property type="match status" value="1"/>
</dbReference>
<dbReference type="RefSeq" id="WP_150393574.1">
    <property type="nucleotide sequence ID" value="NZ_RZJP01000001.1"/>
</dbReference>
<reference evidence="5 6" key="1">
    <citation type="journal article" date="2019" name="Syst. Appl. Microbiol.">
        <title>Characterization of Bifidobacterium species in feaces of the Egyptian fruit bat: Description of B. vespertilionis sp. nov. and B. rousetti sp. nov.</title>
        <authorList>
            <person name="Modesto M."/>
            <person name="Satti M."/>
            <person name="Watanabe K."/>
            <person name="Puglisi E."/>
            <person name="Morelli L."/>
            <person name="Huang C.-H."/>
            <person name="Liou J.-S."/>
            <person name="Miyashita M."/>
            <person name="Tamura T."/>
            <person name="Saito S."/>
            <person name="Mori K."/>
            <person name="Huang L."/>
            <person name="Sciavilla P."/>
            <person name="Sandri C."/>
            <person name="Spiezio C."/>
            <person name="Vitali F."/>
            <person name="Cavalieri D."/>
            <person name="Perpetuini G."/>
            <person name="Tofalo R."/>
            <person name="Bonetti A."/>
            <person name="Arita M."/>
            <person name="Mattarelli P."/>
        </authorList>
    </citation>
    <scope>NUCLEOTIDE SEQUENCE [LARGE SCALE GENOMIC DNA]</scope>
    <source>
        <strain evidence="5 6">RST27</strain>
    </source>
</reference>
<proteinExistence type="predicted"/>
<evidence type="ECO:0000313" key="6">
    <source>
        <dbReference type="Proteomes" id="UP000326060"/>
    </source>
</evidence>
<dbReference type="AlphaFoldDB" id="A0A5M9ZE63"/>
<dbReference type="InterPro" id="IPR016032">
    <property type="entry name" value="Sig_transdc_resp-reg_C-effctor"/>
</dbReference>
<gene>
    <name evidence="5" type="ORF">EMB92_01740</name>
</gene>
<dbReference type="InterPro" id="IPR036388">
    <property type="entry name" value="WH-like_DNA-bd_sf"/>
</dbReference>
<dbReference type="EMBL" id="RZJP01000001">
    <property type="protein sequence ID" value="KAA8817328.1"/>
    <property type="molecule type" value="Genomic_DNA"/>
</dbReference>
<evidence type="ECO:0000313" key="5">
    <source>
        <dbReference type="EMBL" id="KAA8817328.1"/>
    </source>
</evidence>
<evidence type="ECO:0000256" key="1">
    <source>
        <dbReference type="ARBA" id="ARBA00023125"/>
    </source>
</evidence>
<accession>A0A5M9ZE63</accession>
<dbReference type="GO" id="GO:0003677">
    <property type="term" value="F:DNA binding"/>
    <property type="evidence" value="ECO:0007669"/>
    <property type="project" value="UniProtKB-UniRule"/>
</dbReference>
<feature type="region of interest" description="Disordered" evidence="3">
    <location>
        <begin position="107"/>
        <end position="130"/>
    </location>
</feature>
<dbReference type="GO" id="GO:0006355">
    <property type="term" value="P:regulation of DNA-templated transcription"/>
    <property type="evidence" value="ECO:0007669"/>
    <property type="project" value="InterPro"/>
</dbReference>
<feature type="domain" description="OmpR/PhoB-type" evidence="4">
    <location>
        <begin position="165"/>
        <end position="260"/>
    </location>
</feature>
<comment type="caution">
    <text evidence="5">The sequence shown here is derived from an EMBL/GenBank/DDBJ whole genome shotgun (WGS) entry which is preliminary data.</text>
</comment>
<keyword evidence="1 2" id="KW-0238">DNA-binding</keyword>
<feature type="DNA-binding region" description="OmpR/PhoB-type" evidence="2">
    <location>
        <begin position="165"/>
        <end position="260"/>
    </location>
</feature>
<dbReference type="InterPro" id="IPR001867">
    <property type="entry name" value="OmpR/PhoB-type_DNA-bd"/>
</dbReference>
<sequence>MRLLVAVGDTALSHAIQGTLSNARYTVTAIDPKSLVSPALASETVISVLHKHAADPDEGPFDIAILGSPDLVAAVKSAQPSIRTLLLATTTLHGTAADAARMASARANAALDSTGDEDGHPSDQSSDQPIVTAKPDATLRLPFSDTELLSYVELLARDSAGAGPETMMIRGDLTLDLTSRKAYFASTHKAMPLSRLEFDILETLVRARGRFVGLDELQHSAGGSYFTQEGLVRRGVESLDRKLRNAGLALTKRDDWYRVL</sequence>
<organism evidence="5 6">
    <name type="scientific">Bifidobacterium callitrichos</name>
    <dbReference type="NCBI Taxonomy" id="762209"/>
    <lineage>
        <taxon>Bacteria</taxon>
        <taxon>Bacillati</taxon>
        <taxon>Actinomycetota</taxon>
        <taxon>Actinomycetes</taxon>
        <taxon>Bifidobacteriales</taxon>
        <taxon>Bifidobacteriaceae</taxon>
        <taxon>Bifidobacterium</taxon>
    </lineage>
</organism>
<protein>
    <submittedName>
        <fullName evidence="5">Response regulator transcription factor</fullName>
    </submittedName>
</protein>
<dbReference type="Proteomes" id="UP000326060">
    <property type="component" value="Unassembled WGS sequence"/>
</dbReference>
<evidence type="ECO:0000256" key="2">
    <source>
        <dbReference type="PROSITE-ProRule" id="PRU01091"/>
    </source>
</evidence>
<dbReference type="GO" id="GO:0000160">
    <property type="term" value="P:phosphorelay signal transduction system"/>
    <property type="evidence" value="ECO:0007669"/>
    <property type="project" value="InterPro"/>
</dbReference>
<dbReference type="SUPFAM" id="SSF46894">
    <property type="entry name" value="C-terminal effector domain of the bipartite response regulators"/>
    <property type="match status" value="1"/>
</dbReference>
<dbReference type="Gene3D" id="1.10.10.10">
    <property type="entry name" value="Winged helix-like DNA-binding domain superfamily/Winged helix DNA-binding domain"/>
    <property type="match status" value="1"/>
</dbReference>
<name>A0A5M9ZE63_9BIFI</name>